<dbReference type="Pfam" id="PF04577">
    <property type="entry name" value="Glyco_transf_61"/>
    <property type="match status" value="1"/>
</dbReference>
<evidence type="ECO:0000313" key="2">
    <source>
        <dbReference type="EMBL" id="QRZ15447.1"/>
    </source>
</evidence>
<sequence>MPKEPLPDSGWSRDIQSIQNAIVCPAATIRDAPGIWYAGKDLAKAATWRSGGRCTPEIMGEPTPTRKMAGKHLWGGIYFGHFGHFITETISRLWALDLDKFESVVFVPRHGYIDVTTRYRVEMMEIFLNGHRIEIVTEPTEFEEILVPGQGFGIGAISSGTPEFRAFVNRTMEKIEPNGPDNIYISRTRFSGKGGIIGERFLERNMRAQGYTPIYPEKMSVSKQLSMFKAARKIVGLDSSAFHLLSYVSNPDQEACIILRRSHDAHKHIVRHLTAFSGRKPLVIDTIIANWMPETQRVANHVTWGELDEVELVNQLVENGFIKDANVWTYMTRENFSESRAWSEARHKCPLVRRMS</sequence>
<reference evidence="2 3" key="1">
    <citation type="submission" date="2021-02" db="EMBL/GenBank/DDBJ databases">
        <title>Paracoccus methylovroum sp.nov., a new methanol and methylamine utilizing methylotrophic denitrifer.</title>
        <authorList>
            <person name="Timsy T."/>
            <person name="Behrendt U."/>
            <person name="Ulrich A."/>
            <person name="Spanner T."/>
            <person name="Foesel B.U."/>
            <person name="Horn M.A."/>
            <person name="Kolb S."/>
        </authorList>
    </citation>
    <scope>NUCLEOTIDE SEQUENCE [LARGE SCALE GENOMIC DNA]</scope>
    <source>
        <strain evidence="2 3">H4-D09</strain>
    </source>
</reference>
<accession>A0ABX7JS25</accession>
<name>A0ABX7JS25_9RHOB</name>
<protein>
    <submittedName>
        <fullName evidence="2">Glycosyltransferase family 61 protein</fullName>
    </submittedName>
</protein>
<evidence type="ECO:0000313" key="3">
    <source>
        <dbReference type="Proteomes" id="UP000663629"/>
    </source>
</evidence>
<dbReference type="RefSeq" id="WP_205296393.1">
    <property type="nucleotide sequence ID" value="NZ_CP070371.1"/>
</dbReference>
<feature type="domain" description="Glycosyltransferase 61 catalytic" evidence="1">
    <location>
        <begin position="82"/>
        <end position="245"/>
    </location>
</feature>
<proteinExistence type="predicted"/>
<evidence type="ECO:0000259" key="1">
    <source>
        <dbReference type="Pfam" id="PF04577"/>
    </source>
</evidence>
<dbReference type="Proteomes" id="UP000663629">
    <property type="component" value="Chromosome 2"/>
</dbReference>
<dbReference type="InterPro" id="IPR049625">
    <property type="entry name" value="Glyco_transf_61_cat"/>
</dbReference>
<organism evidence="2 3">
    <name type="scientific">Paracoccus methylovorus</name>
    <dbReference type="NCBI Taxonomy" id="2812658"/>
    <lineage>
        <taxon>Bacteria</taxon>
        <taxon>Pseudomonadati</taxon>
        <taxon>Pseudomonadota</taxon>
        <taxon>Alphaproteobacteria</taxon>
        <taxon>Rhodobacterales</taxon>
        <taxon>Paracoccaceae</taxon>
        <taxon>Paracoccus</taxon>
    </lineage>
</organism>
<dbReference type="EMBL" id="CP070371">
    <property type="protein sequence ID" value="QRZ15447.1"/>
    <property type="molecule type" value="Genomic_DNA"/>
</dbReference>
<keyword evidence="3" id="KW-1185">Reference proteome</keyword>
<gene>
    <name evidence="2" type="ORF">JWJ88_13945</name>
</gene>